<evidence type="ECO:0000256" key="4">
    <source>
        <dbReference type="ARBA" id="ARBA00023125"/>
    </source>
</evidence>
<evidence type="ECO:0000256" key="3">
    <source>
        <dbReference type="ARBA" id="ARBA00022833"/>
    </source>
</evidence>
<dbReference type="SMART" id="SM00980">
    <property type="entry name" value="THAP"/>
    <property type="match status" value="1"/>
</dbReference>
<dbReference type="Proteomes" id="UP001153709">
    <property type="component" value="Chromosome 10"/>
</dbReference>
<evidence type="ECO:0000313" key="7">
    <source>
        <dbReference type="EMBL" id="CAG9828375.1"/>
    </source>
</evidence>
<accession>A0A9N9SSG8</accession>
<dbReference type="InterPro" id="IPR006612">
    <property type="entry name" value="THAP_Znf"/>
</dbReference>
<dbReference type="GO" id="GO:0003677">
    <property type="term" value="F:DNA binding"/>
    <property type="evidence" value="ECO:0007669"/>
    <property type="project" value="UniProtKB-UniRule"/>
</dbReference>
<keyword evidence="4 5" id="KW-0238">DNA-binding</keyword>
<gene>
    <name evidence="7" type="ORF">DIABBA_LOCUS2301</name>
</gene>
<name>A0A9N9SSG8_DIABA</name>
<dbReference type="PROSITE" id="PS50950">
    <property type="entry name" value="ZF_THAP"/>
    <property type="match status" value="1"/>
</dbReference>
<dbReference type="AlphaFoldDB" id="A0A9N9SSG8"/>
<dbReference type="Pfam" id="PF05485">
    <property type="entry name" value="THAP"/>
    <property type="match status" value="1"/>
</dbReference>
<sequence>MVFHNKCCILQCTNSSKIRHSFPNPDKDIIRFRKWLSVINNPDLDIMNSTTVFKTKRICHRHFEDKFVSSWSHRLYPNAIPSLHLHDDSSSNVHPRSISRLYVEANVTEIETPSTSRDAQSSHMFQSYEIYNCIAEHNYAKLPDEEITN</sequence>
<evidence type="ECO:0000313" key="8">
    <source>
        <dbReference type="Proteomes" id="UP001153709"/>
    </source>
</evidence>
<dbReference type="SMART" id="SM00692">
    <property type="entry name" value="DM3"/>
    <property type="match status" value="1"/>
</dbReference>
<evidence type="ECO:0000256" key="2">
    <source>
        <dbReference type="ARBA" id="ARBA00022771"/>
    </source>
</evidence>
<evidence type="ECO:0000256" key="1">
    <source>
        <dbReference type="ARBA" id="ARBA00022723"/>
    </source>
</evidence>
<dbReference type="EMBL" id="OU898285">
    <property type="protein sequence ID" value="CAG9828375.1"/>
    <property type="molecule type" value="Genomic_DNA"/>
</dbReference>
<organism evidence="7 8">
    <name type="scientific">Diabrotica balteata</name>
    <name type="common">Banded cucumber beetle</name>
    <dbReference type="NCBI Taxonomy" id="107213"/>
    <lineage>
        <taxon>Eukaryota</taxon>
        <taxon>Metazoa</taxon>
        <taxon>Ecdysozoa</taxon>
        <taxon>Arthropoda</taxon>
        <taxon>Hexapoda</taxon>
        <taxon>Insecta</taxon>
        <taxon>Pterygota</taxon>
        <taxon>Neoptera</taxon>
        <taxon>Endopterygota</taxon>
        <taxon>Coleoptera</taxon>
        <taxon>Polyphaga</taxon>
        <taxon>Cucujiformia</taxon>
        <taxon>Chrysomeloidea</taxon>
        <taxon>Chrysomelidae</taxon>
        <taxon>Galerucinae</taxon>
        <taxon>Diabroticina</taxon>
        <taxon>Diabroticites</taxon>
        <taxon>Diabrotica</taxon>
    </lineage>
</organism>
<keyword evidence="3" id="KW-0862">Zinc</keyword>
<dbReference type="OrthoDB" id="6778722at2759"/>
<dbReference type="SUPFAM" id="SSF57716">
    <property type="entry name" value="Glucocorticoid receptor-like (DNA-binding domain)"/>
    <property type="match status" value="1"/>
</dbReference>
<protein>
    <recommendedName>
        <fullName evidence="6">THAP-type domain-containing protein</fullName>
    </recommendedName>
</protein>
<keyword evidence="2 5" id="KW-0863">Zinc-finger</keyword>
<dbReference type="GO" id="GO:0008270">
    <property type="term" value="F:zinc ion binding"/>
    <property type="evidence" value="ECO:0007669"/>
    <property type="project" value="UniProtKB-KW"/>
</dbReference>
<keyword evidence="1" id="KW-0479">Metal-binding</keyword>
<evidence type="ECO:0000259" key="6">
    <source>
        <dbReference type="PROSITE" id="PS50950"/>
    </source>
</evidence>
<evidence type="ECO:0000256" key="5">
    <source>
        <dbReference type="PROSITE-ProRule" id="PRU00309"/>
    </source>
</evidence>
<keyword evidence="8" id="KW-1185">Reference proteome</keyword>
<proteinExistence type="predicted"/>
<feature type="domain" description="THAP-type" evidence="6">
    <location>
        <begin position="1"/>
        <end position="84"/>
    </location>
</feature>
<reference evidence="7" key="1">
    <citation type="submission" date="2022-01" db="EMBL/GenBank/DDBJ databases">
        <authorList>
            <person name="King R."/>
        </authorList>
    </citation>
    <scope>NUCLEOTIDE SEQUENCE</scope>
</reference>